<gene>
    <name evidence="1" type="ORF">PAT3040_03817</name>
</gene>
<accession>A0A2R5F0M2</accession>
<keyword evidence="2" id="KW-1185">Reference proteome</keyword>
<sequence length="116" mass="13074">MRRIVGNLLNAYDTQKPFTVEAPAHVEANLMERGDDRFLHLIQYQSVQVGEKSTAFYAPIETITPMHDIGVTVRDSSIKQAVLQPEGLELPLRRTDDGVAFTVPKLHIHAIVQLKR</sequence>
<comment type="caution">
    <text evidence="1">The sequence shown here is derived from an EMBL/GenBank/DDBJ whole genome shotgun (WGS) entry which is preliminary data.</text>
</comment>
<organism evidence="1 2">
    <name type="scientific">Paenibacillus agaridevorans</name>
    <dbReference type="NCBI Taxonomy" id="171404"/>
    <lineage>
        <taxon>Bacteria</taxon>
        <taxon>Bacillati</taxon>
        <taxon>Bacillota</taxon>
        <taxon>Bacilli</taxon>
        <taxon>Bacillales</taxon>
        <taxon>Paenibacillaceae</taxon>
        <taxon>Paenibacillus</taxon>
    </lineage>
</organism>
<reference evidence="1 2" key="1">
    <citation type="submission" date="2017-08" db="EMBL/GenBank/DDBJ databases">
        <title>Substantial Increase in Enzyme Production by Combined Drug-Resistance Mutations in Paenibacillus agaridevorans.</title>
        <authorList>
            <person name="Tanaka Y."/>
            <person name="Funane K."/>
            <person name="Hosaka T."/>
            <person name="Shiwa Y."/>
            <person name="Fujita N."/>
            <person name="Miyazaki T."/>
            <person name="Yoshikawa H."/>
            <person name="Murakami K."/>
            <person name="Kasahara K."/>
            <person name="Inaoka T."/>
            <person name="Hiraga Y."/>
            <person name="Ochi K."/>
        </authorList>
    </citation>
    <scope>NUCLEOTIDE SEQUENCE [LARGE SCALE GENOMIC DNA]</scope>
    <source>
        <strain evidence="1 2">T-3040</strain>
    </source>
</reference>
<proteinExistence type="predicted"/>
<evidence type="ECO:0000313" key="1">
    <source>
        <dbReference type="EMBL" id="GBG09181.1"/>
    </source>
</evidence>
<dbReference type="EMBL" id="BDQX01000196">
    <property type="protein sequence ID" value="GBG09181.1"/>
    <property type="molecule type" value="Genomic_DNA"/>
</dbReference>
<dbReference type="AlphaFoldDB" id="A0A2R5F0M2"/>
<dbReference type="Proteomes" id="UP000245202">
    <property type="component" value="Unassembled WGS sequence"/>
</dbReference>
<protein>
    <submittedName>
        <fullName evidence="1">Uncharacterized protein</fullName>
    </submittedName>
</protein>
<evidence type="ECO:0000313" key="2">
    <source>
        <dbReference type="Proteomes" id="UP000245202"/>
    </source>
</evidence>
<name>A0A2R5F0M2_9BACL</name>